<protein>
    <submittedName>
        <fullName evidence="1">Uncharacterized protein</fullName>
    </submittedName>
</protein>
<dbReference type="RefSeq" id="XP_024738176.1">
    <property type="nucleotide sequence ID" value="XM_024874496.1"/>
</dbReference>
<gene>
    <name evidence="1" type="ORF">K444DRAFT_525885</name>
</gene>
<reference evidence="1 2" key="1">
    <citation type="submission" date="2016-04" db="EMBL/GenBank/DDBJ databases">
        <title>A degradative enzymes factory behind the ericoid mycorrhizal symbiosis.</title>
        <authorList>
            <consortium name="DOE Joint Genome Institute"/>
            <person name="Martino E."/>
            <person name="Morin E."/>
            <person name="Grelet G."/>
            <person name="Kuo A."/>
            <person name="Kohler A."/>
            <person name="Daghino S."/>
            <person name="Barry K."/>
            <person name="Choi C."/>
            <person name="Cichocki N."/>
            <person name="Clum A."/>
            <person name="Copeland A."/>
            <person name="Hainaut M."/>
            <person name="Haridas S."/>
            <person name="Labutti K."/>
            <person name="Lindquist E."/>
            <person name="Lipzen A."/>
            <person name="Khouja H.-R."/>
            <person name="Murat C."/>
            <person name="Ohm R."/>
            <person name="Olson A."/>
            <person name="Spatafora J."/>
            <person name="Veneault-Fourrey C."/>
            <person name="Henrissat B."/>
            <person name="Grigoriev I."/>
            <person name="Martin F."/>
            <person name="Perotto S."/>
        </authorList>
    </citation>
    <scope>NUCLEOTIDE SEQUENCE [LARGE SCALE GENOMIC DNA]</scope>
    <source>
        <strain evidence="1 2">E</strain>
    </source>
</reference>
<dbReference type="InParanoid" id="A0A2J6TE42"/>
<name>A0A2J6TE42_9HELO</name>
<dbReference type="OrthoDB" id="3700495at2759"/>
<sequence>ICDYTQVEFYCDHIRYTVRAWCTNYETTYKRCPSSVVAIEFRYVEINSQVSNTPNKKHRDEYCGDCRALVINPSWTKNSRIQT</sequence>
<dbReference type="EMBL" id="KZ613786">
    <property type="protein sequence ID" value="PMD61272.1"/>
    <property type="molecule type" value="Genomic_DNA"/>
</dbReference>
<accession>A0A2J6TE42</accession>
<feature type="non-terminal residue" evidence="1">
    <location>
        <position position="1"/>
    </location>
</feature>
<evidence type="ECO:0000313" key="1">
    <source>
        <dbReference type="EMBL" id="PMD61272.1"/>
    </source>
</evidence>
<evidence type="ECO:0000313" key="2">
    <source>
        <dbReference type="Proteomes" id="UP000235371"/>
    </source>
</evidence>
<dbReference type="AlphaFoldDB" id="A0A2J6TE42"/>
<organism evidence="1 2">
    <name type="scientific">Hyaloscypha bicolor E</name>
    <dbReference type="NCBI Taxonomy" id="1095630"/>
    <lineage>
        <taxon>Eukaryota</taxon>
        <taxon>Fungi</taxon>
        <taxon>Dikarya</taxon>
        <taxon>Ascomycota</taxon>
        <taxon>Pezizomycotina</taxon>
        <taxon>Leotiomycetes</taxon>
        <taxon>Helotiales</taxon>
        <taxon>Hyaloscyphaceae</taxon>
        <taxon>Hyaloscypha</taxon>
        <taxon>Hyaloscypha bicolor</taxon>
    </lineage>
</organism>
<dbReference type="GeneID" id="36582576"/>
<dbReference type="Proteomes" id="UP000235371">
    <property type="component" value="Unassembled WGS sequence"/>
</dbReference>
<proteinExistence type="predicted"/>
<keyword evidence="2" id="KW-1185">Reference proteome</keyword>